<reference evidence="4" key="3">
    <citation type="submission" date="2025-09" db="UniProtKB">
        <authorList>
            <consortium name="Ensembl"/>
        </authorList>
    </citation>
    <scope>IDENTIFICATION</scope>
</reference>
<protein>
    <recommendedName>
        <fullName evidence="6">Protein AHNAK2</fullName>
    </recommendedName>
</protein>
<reference evidence="4" key="2">
    <citation type="submission" date="2025-08" db="UniProtKB">
        <authorList>
            <consortium name="Ensembl"/>
        </authorList>
    </citation>
    <scope>IDENTIFICATION</scope>
</reference>
<dbReference type="PANTHER" id="PTHR23348">
    <property type="entry name" value="PERIAXIN/AHNAK"/>
    <property type="match status" value="1"/>
</dbReference>
<feature type="region of interest" description="Disordered" evidence="3">
    <location>
        <begin position="1389"/>
        <end position="1429"/>
    </location>
</feature>
<dbReference type="InParanoid" id="A0A803YI06"/>
<feature type="compositionally biased region" description="Basic and acidic residues" evidence="3">
    <location>
        <begin position="125"/>
        <end position="135"/>
    </location>
</feature>
<evidence type="ECO:0000256" key="2">
    <source>
        <dbReference type="ARBA" id="ARBA00023242"/>
    </source>
</evidence>
<feature type="compositionally biased region" description="Basic and acidic residues" evidence="3">
    <location>
        <begin position="1787"/>
        <end position="1819"/>
    </location>
</feature>
<feature type="region of interest" description="Disordered" evidence="3">
    <location>
        <begin position="1551"/>
        <end position="1591"/>
    </location>
</feature>
<sequence>MYRSKTEQQDKQKKEINATLLYEKQKIHKEDISLEGPEILTVEYTASASEMKTEELNETSTKDLKDVENGIPMYAKKCPEVEISIKKEKEKESTLKEKQAEDDKQIPTIQKTKFWMSVPKRKETDTKKILTKPEIDVSDSVPETQADKEIDKGRKMDMKAQIPATEKEESTWKITIPSIEMATLPVDDIKIEDSKIDVEYTVKKDPTEERNKKRSDRSSKIEIIAKKGEKDVDGKESKQRLPKFKLPTFTWGTTKDETLKHEIPVSETMTASAPKVDASLPEAEVKAGAVDISISAPDIKPPSVEGSLDLQAPKVDLKVPSAEGSLDGAELEAAGLKGKFKMPKFDKPKFGVSVPKAEGPEGEVSLPTAEVELPSGTVTVTGEGPSLDLKADVSGAKTEGAGWKLEKPSLKMPKADIKAPKVDISLPSVKAPEKEATKAKDGKFKMPKFGMPSFGWSIDVTLPGAEIQAPGAEVTIEAAAGADAEKGRFKMPDVKMPSVKLPKVKAPHVQVSLPKAEISLPKPRAKSRRGGGMKLHMPKVKVPSVAFSKPTVKAPKVDVTTAKATRGIAPGAEVTIEAAAGADAEKGRFKMPDVKMPSVKLPKVKAPHVQVSLPKAEISLPKAQGEIPEGELALQGPDAEGSLDVAAGKAEGGGMKLHMPKVKVPSVAFSKPTVKAPKVDVDVSVPKVDASLPEAEVKAGAVDISISAPDIKPPSVEGSLDLQAPKVDLKVPSAEGSLDGAELEAAGLKGKFKMPKFDKPKFGVSVPKAEGPEGEVSLPTAEVKLPSGTVTVTGEGPSLDLKADVSGAKTEGAGWKLEKPSLKMPKADIKAPKVDISLPSVDITLPKAGVDLQAPEAALSLEGEVKAPEKEATKAKDGKFKMPKFGMPSFGWSSSREAKGTVAADVDVSLKEPPHDITLPGAEIQAPDIAVTSSSSSVREDSNGKSKGSLFSMHRVSLSKRSKLELQSKSTTECSESESICYSVTEESPAVISGSVGSKPAPDFKGDSSSKSSKFRIPSLGFSKVDISSSKFDPDSPLSKEDITLTKYQMNVAESESKISSSADMNISFTDFEILNAEGSCEQGSIKPGRVKSPTAELCVSDTEYTVKIPKFRKPKFGISWSKGKPPEIDVGSKSESQFSQEKMTSETFDIENPAQIPESEFGLNMPKPSPEFVMGPSVLDVSLPSPEVTMQKLEKDIHGPECRKEHSGEKDTEEKESKFKMSKFKLLSFNWSPKKEAVAPSEAEGHLEESEVEGPKIEMDISMPAGEVILTACEQDDLNQKSAAVDIPSSGTKMTTEALLEVKSPEASVERISSEIAMSSVEIKVEGPEGKTKMSKFQMPKFGMTNSKGKGSEKEVSQTKSEAKVPQLKATIEIADIAVEAPNLEVECTEGKESSSSKLKITKAEKKASEADTHFPMGEISISKTDSDIQDSDMVLKIKEETKHRNEDGEEKEGHFKMPKFKLPSFSWSPKKEATVKADSEANLEDNQVAVSSGGIDTEVEGTVADDQGPRPAVDLEIPAGKDQQKSPIKKPQFVMPKISLSKIKIPKSQGHSLKVEAGSTVTKTERDGVDSIQIPDIERSHSTQTEEGAQISIKTAAVKIPTLELSKTEAFQADLGVSSAKIDTAPTVSEESFQQVVLKSSSDKDSIQKTGIEFPKGETSAELRSTKIATEGSLVMDGRKMKLEGHDVQIKMPKFQKPKFGISLTKGKGPDPEISSPKLEAELPQLKMTAEVADITGRVPASEFTSDMADPGLEVCASKAKTPQVLTAVIEAPKVDISPQSESKAVTEGHAESLKEKEIKTEEEMKAEEAQTEEHQGWFKMPKFRIPAFGRTSLKEKKGDTDVERSLEKPQAGIPSARTGRGEFIVLIRSEKIPEP</sequence>
<feature type="compositionally biased region" description="Basic and acidic residues" evidence="3">
    <location>
        <begin position="1442"/>
        <end position="1457"/>
    </location>
</feature>
<evidence type="ECO:0000313" key="4">
    <source>
        <dbReference type="Ensembl" id="ENSMGAP00000031404.1"/>
    </source>
</evidence>
<feature type="region of interest" description="Disordered" evidence="3">
    <location>
        <begin position="913"/>
        <end position="952"/>
    </location>
</feature>
<dbReference type="Bgee" id="ENSMGAG00000017134">
    <property type="expression patterns" value="Expressed in gizzard and 15 other cell types or tissues"/>
</dbReference>
<evidence type="ECO:0000256" key="3">
    <source>
        <dbReference type="SAM" id="MobiDB-lite"/>
    </source>
</evidence>
<feature type="region of interest" description="Disordered" evidence="3">
    <location>
        <begin position="1478"/>
        <end position="1534"/>
    </location>
</feature>
<evidence type="ECO:0000256" key="1">
    <source>
        <dbReference type="ARBA" id="ARBA00004123"/>
    </source>
</evidence>
<feature type="region of interest" description="Disordered" evidence="3">
    <location>
        <begin position="125"/>
        <end position="170"/>
    </location>
</feature>
<reference evidence="4 5" key="1">
    <citation type="journal article" date="2010" name="PLoS Biol.">
        <title>Multi-platform next-generation sequencing of the domestic turkey (Meleagris gallopavo): genome assembly and analysis.</title>
        <authorList>
            <person name="Dalloul R.A."/>
            <person name="Long J.A."/>
            <person name="Zimin A.V."/>
            <person name="Aslam L."/>
            <person name="Beal K."/>
            <person name="Blomberg L.A."/>
            <person name="Bouffard P."/>
            <person name="Burt D.W."/>
            <person name="Crasta O."/>
            <person name="Crooijmans R.P."/>
            <person name="Cooper K."/>
            <person name="Coulombe R.A."/>
            <person name="De S."/>
            <person name="Delany M.E."/>
            <person name="Dodgson J.B."/>
            <person name="Dong J.J."/>
            <person name="Evans C."/>
            <person name="Frederickson K.M."/>
            <person name="Flicek P."/>
            <person name="Florea L."/>
            <person name="Folkerts O."/>
            <person name="Groenen M.A."/>
            <person name="Harkins T.T."/>
            <person name="Herrero J."/>
            <person name="Hoffmann S."/>
            <person name="Megens H.J."/>
            <person name="Jiang A."/>
            <person name="de Jong P."/>
            <person name="Kaiser P."/>
            <person name="Kim H."/>
            <person name="Kim K.W."/>
            <person name="Kim S."/>
            <person name="Langenberger D."/>
            <person name="Lee M.K."/>
            <person name="Lee T."/>
            <person name="Mane S."/>
            <person name="Marcais G."/>
            <person name="Marz M."/>
            <person name="McElroy A.P."/>
            <person name="Modise T."/>
            <person name="Nefedov M."/>
            <person name="Notredame C."/>
            <person name="Paton I.R."/>
            <person name="Payne W.S."/>
            <person name="Pertea G."/>
            <person name="Prickett D."/>
            <person name="Puiu D."/>
            <person name="Qioa D."/>
            <person name="Raineri E."/>
            <person name="Ruffier M."/>
            <person name="Salzberg S.L."/>
            <person name="Schatz M.C."/>
            <person name="Scheuring C."/>
            <person name="Schmidt C.J."/>
            <person name="Schroeder S."/>
            <person name="Searle S.M."/>
            <person name="Smith E.J."/>
            <person name="Smith J."/>
            <person name="Sonstegard T.S."/>
            <person name="Stadler P.F."/>
            <person name="Tafer H."/>
            <person name="Tu Z.J."/>
            <person name="Van Tassell C.P."/>
            <person name="Vilella A.J."/>
            <person name="Williams K.P."/>
            <person name="Yorke J.A."/>
            <person name="Zhang L."/>
            <person name="Zhang H.B."/>
            <person name="Zhang X."/>
            <person name="Zhang Y."/>
            <person name="Reed K.M."/>
        </authorList>
    </citation>
    <scope>NUCLEOTIDE SEQUENCE [LARGE SCALE GENOMIC DNA]</scope>
</reference>
<dbReference type="Ensembl" id="ENSMGAT00000026512.1">
    <property type="protein sequence ID" value="ENSMGAP00000031404.1"/>
    <property type="gene ID" value="ENSMGAG00000017134.2"/>
</dbReference>
<dbReference type="GeneTree" id="ENSGT00940000163336"/>
<dbReference type="Proteomes" id="UP000001645">
    <property type="component" value="Chromosome 5"/>
</dbReference>
<keyword evidence="5" id="KW-1185">Reference proteome</keyword>
<feature type="compositionally biased region" description="Basic and acidic residues" evidence="3">
    <location>
        <begin position="1351"/>
        <end position="1364"/>
    </location>
</feature>
<evidence type="ECO:0008006" key="6">
    <source>
        <dbReference type="Google" id="ProtNLM"/>
    </source>
</evidence>
<dbReference type="GO" id="GO:0043484">
    <property type="term" value="P:regulation of RNA splicing"/>
    <property type="evidence" value="ECO:0007669"/>
    <property type="project" value="TreeGrafter"/>
</dbReference>
<evidence type="ECO:0000313" key="5">
    <source>
        <dbReference type="Proteomes" id="UP000001645"/>
    </source>
</evidence>
<dbReference type="InterPro" id="IPR052082">
    <property type="entry name" value="Myelin_sheath_structural"/>
</dbReference>
<feature type="compositionally biased region" description="Polar residues" evidence="3">
    <location>
        <begin position="1134"/>
        <end position="1148"/>
    </location>
</feature>
<feature type="compositionally biased region" description="Basic and acidic residues" evidence="3">
    <location>
        <begin position="1835"/>
        <end position="1850"/>
    </location>
</feature>
<comment type="subcellular location">
    <subcellularLocation>
        <location evidence="1">Nucleus</location>
    </subcellularLocation>
</comment>
<dbReference type="GO" id="GO:0005634">
    <property type="term" value="C:nucleus"/>
    <property type="evidence" value="ECO:0007669"/>
    <property type="project" value="UniProtKB-SubCell"/>
</dbReference>
<feature type="region of interest" description="Disordered" evidence="3">
    <location>
        <begin position="1194"/>
        <end position="1218"/>
    </location>
</feature>
<proteinExistence type="predicted"/>
<feature type="region of interest" description="Disordered" evidence="3">
    <location>
        <begin position="350"/>
        <end position="393"/>
    </location>
</feature>
<keyword evidence="2" id="KW-0539">Nucleus</keyword>
<feature type="compositionally biased region" description="Basic and acidic residues" evidence="3">
    <location>
        <begin position="1403"/>
        <end position="1414"/>
    </location>
</feature>
<feature type="region of interest" description="Disordered" evidence="3">
    <location>
        <begin position="1123"/>
        <end position="1152"/>
    </location>
</feature>
<dbReference type="PANTHER" id="PTHR23348:SF41">
    <property type="entry name" value="NEUROBLAST DIFFERENTIATION-ASSOCIATED PROTEIN AHNAK"/>
    <property type="match status" value="1"/>
</dbReference>
<feature type="compositionally biased region" description="Basic and acidic residues" evidence="3">
    <location>
        <begin position="145"/>
        <end position="158"/>
    </location>
</feature>
<name>A0A803YI06_MELGA</name>
<feature type="region of interest" description="Disordered" evidence="3">
    <location>
        <begin position="1330"/>
        <end position="1366"/>
    </location>
</feature>
<accession>A0A803YI06</accession>
<feature type="region of interest" description="Disordered" evidence="3">
    <location>
        <begin position="1442"/>
        <end position="1464"/>
    </location>
</feature>
<feature type="region of interest" description="Disordered" evidence="3">
    <location>
        <begin position="992"/>
        <end position="1013"/>
    </location>
</feature>
<feature type="region of interest" description="Disordered" evidence="3">
    <location>
        <begin position="1780"/>
        <end position="1860"/>
    </location>
</feature>
<feature type="region of interest" description="Disordered" evidence="3">
    <location>
        <begin position="201"/>
        <end position="239"/>
    </location>
</feature>
<dbReference type="GO" id="GO:0043034">
    <property type="term" value="C:costamere"/>
    <property type="evidence" value="ECO:0007669"/>
    <property type="project" value="TreeGrafter"/>
</dbReference>
<organism evidence="4 5">
    <name type="scientific">Meleagris gallopavo</name>
    <name type="common">Wild turkey</name>
    <dbReference type="NCBI Taxonomy" id="9103"/>
    <lineage>
        <taxon>Eukaryota</taxon>
        <taxon>Metazoa</taxon>
        <taxon>Chordata</taxon>
        <taxon>Craniata</taxon>
        <taxon>Vertebrata</taxon>
        <taxon>Euteleostomi</taxon>
        <taxon>Archelosauria</taxon>
        <taxon>Archosauria</taxon>
        <taxon>Dinosauria</taxon>
        <taxon>Saurischia</taxon>
        <taxon>Theropoda</taxon>
        <taxon>Coelurosauria</taxon>
        <taxon>Aves</taxon>
        <taxon>Neognathae</taxon>
        <taxon>Galloanserae</taxon>
        <taxon>Galliformes</taxon>
        <taxon>Phasianidae</taxon>
        <taxon>Meleagridinae</taxon>
        <taxon>Meleagris</taxon>
    </lineage>
</organism>